<dbReference type="EMBL" id="AJSR01001646">
    <property type="protein sequence ID" value="EKM30467.1"/>
    <property type="molecule type" value="Genomic_DNA"/>
</dbReference>
<protein>
    <submittedName>
        <fullName evidence="1">Uncharacterized protein</fullName>
    </submittedName>
</protein>
<reference evidence="1 2" key="1">
    <citation type="submission" date="2012-10" db="EMBL/GenBank/DDBJ databases">
        <title>Genome sequence of Vibrio Cholerae HENC-02.</title>
        <authorList>
            <person name="Eppinger M."/>
            <person name="Hasan N.A."/>
            <person name="Sengamalay N."/>
            <person name="Hine E."/>
            <person name="Su Q."/>
            <person name="Daugherty S.C."/>
            <person name="Young S."/>
            <person name="Sadzewicz L."/>
            <person name="Tallon L."/>
            <person name="Cebula T.A."/>
            <person name="Ravel J."/>
            <person name="Colwell R.R."/>
        </authorList>
    </citation>
    <scope>NUCLEOTIDE SEQUENCE [LARGE SCALE GENOMIC DNA]</scope>
    <source>
        <strain evidence="1 2">HENC-02</strain>
    </source>
</reference>
<organism evidence="1 2">
    <name type="scientific">Vibrio harveyi</name>
    <name type="common">Beneckea harveyi</name>
    <dbReference type="NCBI Taxonomy" id="669"/>
    <lineage>
        <taxon>Bacteria</taxon>
        <taxon>Pseudomonadati</taxon>
        <taxon>Pseudomonadota</taxon>
        <taxon>Gammaproteobacteria</taxon>
        <taxon>Vibrionales</taxon>
        <taxon>Vibrionaceae</taxon>
        <taxon>Vibrio</taxon>
    </lineage>
</organism>
<feature type="non-terminal residue" evidence="1">
    <location>
        <position position="33"/>
    </location>
</feature>
<evidence type="ECO:0000313" key="1">
    <source>
        <dbReference type="EMBL" id="EKM30467.1"/>
    </source>
</evidence>
<sequence length="33" mass="3761">MTALFVNSTVILIKMLFQPAHLAIEEKQSRAMK</sequence>
<dbReference type="Proteomes" id="UP000008367">
    <property type="component" value="Unassembled WGS sequence"/>
</dbReference>
<dbReference type="AlphaFoldDB" id="A0A454CVM9"/>
<proteinExistence type="predicted"/>
<gene>
    <name evidence="1" type="ORF">VCHENC02_3807</name>
</gene>
<evidence type="ECO:0000313" key="2">
    <source>
        <dbReference type="Proteomes" id="UP000008367"/>
    </source>
</evidence>
<comment type="caution">
    <text evidence="1">The sequence shown here is derived from an EMBL/GenBank/DDBJ whole genome shotgun (WGS) entry which is preliminary data.</text>
</comment>
<name>A0A454CVM9_VIBHA</name>
<accession>A0A454CVM9</accession>